<protein>
    <submittedName>
        <fullName evidence="5">IS66 family transposase</fullName>
    </submittedName>
</protein>
<feature type="compositionally biased region" description="Basic and acidic residues" evidence="1">
    <location>
        <begin position="105"/>
        <end position="115"/>
    </location>
</feature>
<organism evidence="5 6">
    <name type="scientific">Candidatus Accumulibacter phosphatis</name>
    <dbReference type="NCBI Taxonomy" id="327160"/>
    <lineage>
        <taxon>Bacteria</taxon>
        <taxon>Pseudomonadati</taxon>
        <taxon>Pseudomonadota</taxon>
        <taxon>Betaproteobacteria</taxon>
        <taxon>Candidatus Accumulibacter</taxon>
    </lineage>
</organism>
<dbReference type="Pfam" id="PF03050">
    <property type="entry name" value="DDE_Tnp_IS66"/>
    <property type="match status" value="1"/>
</dbReference>
<dbReference type="Proteomes" id="UP000342300">
    <property type="component" value="Unassembled WGS sequence"/>
</dbReference>
<dbReference type="AlphaFoldDB" id="A0A6A7RVF5"/>
<evidence type="ECO:0000259" key="4">
    <source>
        <dbReference type="Pfam" id="PF13007"/>
    </source>
</evidence>
<name>A0A6A7RVF5_9PROT</name>
<feature type="region of interest" description="Disordered" evidence="1">
    <location>
        <begin position="94"/>
        <end position="115"/>
    </location>
</feature>
<dbReference type="InterPro" id="IPR024463">
    <property type="entry name" value="Transposase_TnpC_homeodom"/>
</dbReference>
<dbReference type="InterPro" id="IPR024474">
    <property type="entry name" value="Znf_dom_IS66"/>
</dbReference>
<sequence>MDFATELAAFDPSPELLAWMEKRVGGLLEEARTSATAIHWRDVKIEKLTLELAYLRRMKFGVKSEAFGVAERDLFDETLAADLAACEARLAEEREAAEMGPHQPPPEKPKRERAGRQPLPAHLPRIEHRHEPEVCTCGECGQALVLIGEDVTEKLNIVPAEFFVDRHIYPKYACRPCATVTAAVAEPSVIDGGLATPALLAWVMVSKYTDHLPLYRLEQQAARSGVVLARSTLADWVGRIGVALEPLGDRLAELLRQGLMLHADETPVRQLDPGKGKTKHAYLWAYRSNPLGNDPPIVIFDYQAGRGGVHAANFLGDWTGALMVDDFAGYKRLFRGEAIELACMAHARRKFFDLHKANGSPIAAEALRRIGELYAIEAQAKGKTVEERALLRQAHSQPLLKALNLWLLHTRQSVANGGALAKAIDYSLKRWSAFARYAENGIYPIDNNPVENAIRPICLGKKNWLFAGSEAAGKRAAVIQSLLQTACLNGIEP</sequence>
<evidence type="ECO:0000256" key="1">
    <source>
        <dbReference type="SAM" id="MobiDB-lite"/>
    </source>
</evidence>
<dbReference type="InterPro" id="IPR052344">
    <property type="entry name" value="Transposase-related"/>
</dbReference>
<dbReference type="PANTHER" id="PTHR33678">
    <property type="entry name" value="BLL1576 PROTEIN"/>
    <property type="match status" value="1"/>
</dbReference>
<feature type="domain" description="Transposase TnpC homeodomain" evidence="4">
    <location>
        <begin position="48"/>
        <end position="127"/>
    </location>
</feature>
<dbReference type="InterPro" id="IPR004291">
    <property type="entry name" value="Transposase_IS66_central"/>
</dbReference>
<dbReference type="NCBIfam" id="NF033517">
    <property type="entry name" value="transpos_IS66"/>
    <property type="match status" value="1"/>
</dbReference>
<reference evidence="5 6" key="1">
    <citation type="submission" date="2017-09" db="EMBL/GenBank/DDBJ databases">
        <title>Metagenomic Analysis Reveals Denitrifying Candidatus Accumulibacter and Flanking Population as a Source of N2O.</title>
        <authorList>
            <person name="Gao H."/>
            <person name="Mao Y."/>
            <person name="Zhao X."/>
            <person name="Liu W.-T."/>
            <person name="Zhang T."/>
            <person name="Wells G."/>
        </authorList>
    </citation>
    <scope>NUCLEOTIDE SEQUENCE [LARGE SCALE GENOMIC DNA]</scope>
    <source>
        <strain evidence="5">CANDO_2_IC</strain>
    </source>
</reference>
<proteinExistence type="predicted"/>
<feature type="domain" description="Transposase IS66 central" evidence="2">
    <location>
        <begin position="193"/>
        <end position="474"/>
    </location>
</feature>
<evidence type="ECO:0000313" key="6">
    <source>
        <dbReference type="Proteomes" id="UP000342300"/>
    </source>
</evidence>
<feature type="non-terminal residue" evidence="5">
    <location>
        <position position="493"/>
    </location>
</feature>
<feature type="domain" description="Transposase IS66 zinc-finger binding" evidence="3">
    <location>
        <begin position="135"/>
        <end position="177"/>
    </location>
</feature>
<dbReference type="Pfam" id="PF13007">
    <property type="entry name" value="LZ_Tnp_IS66"/>
    <property type="match status" value="1"/>
</dbReference>
<dbReference type="PANTHER" id="PTHR33678:SF1">
    <property type="entry name" value="BLL1576 PROTEIN"/>
    <property type="match status" value="1"/>
</dbReference>
<dbReference type="Pfam" id="PF13005">
    <property type="entry name" value="zf-IS66"/>
    <property type="match status" value="1"/>
</dbReference>
<accession>A0A6A7RVF5</accession>
<gene>
    <name evidence="5" type="ORF">CRU78_13830</name>
</gene>
<evidence type="ECO:0000259" key="2">
    <source>
        <dbReference type="Pfam" id="PF03050"/>
    </source>
</evidence>
<evidence type="ECO:0000313" key="5">
    <source>
        <dbReference type="EMBL" id="MQM31535.1"/>
    </source>
</evidence>
<dbReference type="EMBL" id="PDHS01000332">
    <property type="protein sequence ID" value="MQM31535.1"/>
    <property type="molecule type" value="Genomic_DNA"/>
</dbReference>
<evidence type="ECO:0000259" key="3">
    <source>
        <dbReference type="Pfam" id="PF13005"/>
    </source>
</evidence>
<comment type="caution">
    <text evidence="5">The sequence shown here is derived from an EMBL/GenBank/DDBJ whole genome shotgun (WGS) entry which is preliminary data.</text>
</comment>